<evidence type="ECO:0000313" key="3">
    <source>
        <dbReference type="EMBL" id="NYG35796.1"/>
    </source>
</evidence>
<feature type="compositionally biased region" description="Basic residues" evidence="1">
    <location>
        <begin position="364"/>
        <end position="375"/>
    </location>
</feature>
<dbReference type="Pfam" id="PF12146">
    <property type="entry name" value="Hydrolase_4"/>
    <property type="match status" value="1"/>
</dbReference>
<organism evidence="3 4">
    <name type="scientific">Janibacter alkaliphilus</name>
    <dbReference type="NCBI Taxonomy" id="1069963"/>
    <lineage>
        <taxon>Bacteria</taxon>
        <taxon>Bacillati</taxon>
        <taxon>Actinomycetota</taxon>
        <taxon>Actinomycetes</taxon>
        <taxon>Micrococcales</taxon>
        <taxon>Intrasporangiaceae</taxon>
        <taxon>Janibacter</taxon>
    </lineage>
</organism>
<evidence type="ECO:0000259" key="2">
    <source>
        <dbReference type="Pfam" id="PF12146"/>
    </source>
</evidence>
<accession>A0A852WYA3</accession>
<dbReference type="InterPro" id="IPR000639">
    <property type="entry name" value="Epox_hydrolase-like"/>
</dbReference>
<dbReference type="Gene3D" id="3.40.50.1820">
    <property type="entry name" value="alpha/beta hydrolase"/>
    <property type="match status" value="1"/>
</dbReference>
<dbReference type="EMBL" id="JACBZX010000001">
    <property type="protein sequence ID" value="NYG35796.1"/>
    <property type="molecule type" value="Genomic_DNA"/>
</dbReference>
<dbReference type="PANTHER" id="PTHR43798">
    <property type="entry name" value="MONOACYLGLYCEROL LIPASE"/>
    <property type="match status" value="1"/>
</dbReference>
<reference evidence="3 4" key="1">
    <citation type="submission" date="2020-07" db="EMBL/GenBank/DDBJ databases">
        <title>Sequencing the genomes of 1000 actinobacteria strains.</title>
        <authorList>
            <person name="Klenk H.-P."/>
        </authorList>
    </citation>
    <scope>NUCLEOTIDE SEQUENCE [LARGE SCALE GENOMIC DNA]</scope>
    <source>
        <strain evidence="3 4">DSM 24723</strain>
    </source>
</reference>
<dbReference type="InterPro" id="IPR050266">
    <property type="entry name" value="AB_hydrolase_sf"/>
</dbReference>
<feature type="domain" description="Serine aminopeptidase S33" evidence="2">
    <location>
        <begin position="78"/>
        <end position="330"/>
    </location>
</feature>
<dbReference type="GO" id="GO:0003824">
    <property type="term" value="F:catalytic activity"/>
    <property type="evidence" value="ECO:0007669"/>
    <property type="project" value="InterPro"/>
</dbReference>
<name>A0A852WYA3_9MICO</name>
<dbReference type="InterPro" id="IPR029058">
    <property type="entry name" value="AB_hydrolase_fold"/>
</dbReference>
<protein>
    <submittedName>
        <fullName evidence="3">Pimeloyl-ACP methyl ester carboxylesterase</fullName>
    </submittedName>
</protein>
<sequence>MAGVGKRVAQVAGAAGVAAAAAGAAGLGVRHSRRPRLPEDVPLLECRPTRTLTAAASDGTVLHVEIDEPTEPAEGAPTLVLAHGFCLDASGWCFQRHALVAEGYRVVTYDQRGHGQSGIGERDRSTIDQLGRDLRTVIDAAAPEGPLVLVGHSMGGMTIMSLAGHYPDLVRSRVRGVALVSTSAGGTGLVRLGLGKVLDLAVVRLGPGVLTNLARRAEVWTGMRRVGGSLEMGAVQRYGFGGTVDQALLRRVSDVIFSTPLETIGELLPQLDEVDIHANLPGLVGVPVVVVVGSKDELTPPQHSASLVESLPDAEHIVVAGAGHLLPLERPDLVTDAVLALVRRRRDEDAEDVAAAATGSAGGRRGRRRRTRRTKGAAAGGAA</sequence>
<evidence type="ECO:0000256" key="1">
    <source>
        <dbReference type="SAM" id="MobiDB-lite"/>
    </source>
</evidence>
<evidence type="ECO:0000313" key="4">
    <source>
        <dbReference type="Proteomes" id="UP000592181"/>
    </source>
</evidence>
<dbReference type="RefSeq" id="WP_179461411.1">
    <property type="nucleotide sequence ID" value="NZ_JACBZX010000001.1"/>
</dbReference>
<dbReference type="AlphaFoldDB" id="A0A852WYA3"/>
<dbReference type="InterPro" id="IPR022742">
    <property type="entry name" value="Hydrolase_4"/>
</dbReference>
<proteinExistence type="predicted"/>
<comment type="caution">
    <text evidence="3">The sequence shown here is derived from an EMBL/GenBank/DDBJ whole genome shotgun (WGS) entry which is preliminary data.</text>
</comment>
<dbReference type="Proteomes" id="UP000592181">
    <property type="component" value="Unassembled WGS sequence"/>
</dbReference>
<feature type="region of interest" description="Disordered" evidence="1">
    <location>
        <begin position="350"/>
        <end position="383"/>
    </location>
</feature>
<dbReference type="PRINTS" id="PR00412">
    <property type="entry name" value="EPOXHYDRLASE"/>
</dbReference>
<gene>
    <name evidence="3" type="ORF">BJY28_000265</name>
</gene>
<keyword evidence="4" id="KW-1185">Reference proteome</keyword>
<dbReference type="SUPFAM" id="SSF53474">
    <property type="entry name" value="alpha/beta-Hydrolases"/>
    <property type="match status" value="1"/>
</dbReference>